<evidence type="ECO:0000256" key="1">
    <source>
        <dbReference type="ARBA" id="ARBA00004571"/>
    </source>
</evidence>
<reference evidence="18 19" key="1">
    <citation type="journal article" date="2018" name="Genet. Mol. Biol.">
        <title>The genome sequence of Dyella jiangningensis FCAV SCS01 from a lignocellulose-decomposing microbial consortium metagenome reveals potential for biotechnological applications.</title>
        <authorList>
            <person name="Desiderato J.G."/>
            <person name="Alvarenga D.O."/>
            <person name="Constancio M.T.L."/>
            <person name="Alves L.M.C."/>
            <person name="Varani A.M."/>
        </authorList>
    </citation>
    <scope>NUCLEOTIDE SEQUENCE [LARGE SCALE GENOMIC DNA]</scope>
    <source>
        <strain evidence="18 19">FCAV SCS01</strain>
    </source>
</reference>
<evidence type="ECO:0000313" key="19">
    <source>
        <dbReference type="Proteomes" id="UP000248926"/>
    </source>
</evidence>
<dbReference type="Pfam" id="PF22461">
    <property type="entry name" value="SLBB_2"/>
    <property type="match status" value="2"/>
</dbReference>
<evidence type="ECO:0000256" key="9">
    <source>
        <dbReference type="ARBA" id="ARBA00023065"/>
    </source>
</evidence>
<evidence type="ECO:0000256" key="5">
    <source>
        <dbReference type="ARBA" id="ARBA00022597"/>
    </source>
</evidence>
<dbReference type="Pfam" id="PF18412">
    <property type="entry name" value="Wza_C"/>
    <property type="match status" value="1"/>
</dbReference>
<feature type="domain" description="Outer-membrane lipoprotein Wza C-terminal" evidence="16">
    <location>
        <begin position="313"/>
        <end position="331"/>
    </location>
</feature>
<dbReference type="Gene3D" id="3.10.560.10">
    <property type="entry name" value="Outer membrane lipoprotein wza domain like"/>
    <property type="match status" value="2"/>
</dbReference>
<dbReference type="InterPro" id="IPR003715">
    <property type="entry name" value="Poly_export_N"/>
</dbReference>
<dbReference type="GO" id="GO:0006811">
    <property type="term" value="P:monoatomic ion transport"/>
    <property type="evidence" value="ECO:0007669"/>
    <property type="project" value="UniProtKB-KW"/>
</dbReference>
<comment type="similarity">
    <text evidence="2">Belongs to the BexD/CtrA/VexA family.</text>
</comment>
<dbReference type="OrthoDB" id="9808421at2"/>
<dbReference type="Pfam" id="PF02563">
    <property type="entry name" value="Poly_export"/>
    <property type="match status" value="1"/>
</dbReference>
<dbReference type="EMBL" id="NFZS01000002">
    <property type="protein sequence ID" value="RAO76260.1"/>
    <property type="molecule type" value="Genomic_DNA"/>
</dbReference>
<name>A0A328P261_9GAMM</name>
<evidence type="ECO:0000256" key="8">
    <source>
        <dbReference type="ARBA" id="ARBA00023047"/>
    </source>
</evidence>
<dbReference type="GO" id="GO:0015288">
    <property type="term" value="F:porin activity"/>
    <property type="evidence" value="ECO:0007669"/>
    <property type="project" value="UniProtKB-KW"/>
</dbReference>
<feature type="domain" description="Polysaccharide export protein N-terminal" evidence="15">
    <location>
        <begin position="48"/>
        <end position="131"/>
    </location>
</feature>
<evidence type="ECO:0000256" key="6">
    <source>
        <dbReference type="ARBA" id="ARBA00022692"/>
    </source>
</evidence>
<evidence type="ECO:0000256" key="4">
    <source>
        <dbReference type="ARBA" id="ARBA00022452"/>
    </source>
</evidence>
<keyword evidence="3" id="KW-0813">Transport</keyword>
<organism evidence="18 19">
    <name type="scientific">Dyella jiangningensis</name>
    <dbReference type="NCBI Taxonomy" id="1379159"/>
    <lineage>
        <taxon>Bacteria</taxon>
        <taxon>Pseudomonadati</taxon>
        <taxon>Pseudomonadota</taxon>
        <taxon>Gammaproteobacteria</taxon>
        <taxon>Lysobacterales</taxon>
        <taxon>Rhodanobacteraceae</taxon>
        <taxon>Dyella</taxon>
    </lineage>
</organism>
<evidence type="ECO:0000256" key="11">
    <source>
        <dbReference type="ARBA" id="ARBA00023136"/>
    </source>
</evidence>
<dbReference type="Gene3D" id="3.30.1950.10">
    <property type="entry name" value="wza like domain"/>
    <property type="match status" value="1"/>
</dbReference>
<protein>
    <submittedName>
        <fullName evidence="18">Capsular biosynthesis protein</fullName>
    </submittedName>
</protein>
<dbReference type="GO" id="GO:0009279">
    <property type="term" value="C:cell outer membrane"/>
    <property type="evidence" value="ECO:0007669"/>
    <property type="project" value="UniProtKB-SubCell"/>
</dbReference>
<keyword evidence="4" id="KW-1134">Transmembrane beta strand</keyword>
<keyword evidence="14" id="KW-0449">Lipoprotein</keyword>
<evidence type="ECO:0000256" key="14">
    <source>
        <dbReference type="ARBA" id="ARBA00023288"/>
    </source>
</evidence>
<dbReference type="InterPro" id="IPR049712">
    <property type="entry name" value="Poly_export"/>
</dbReference>
<keyword evidence="11" id="KW-0472">Membrane</keyword>
<keyword evidence="7" id="KW-0732">Signal</keyword>
<gene>
    <name evidence="18" type="ORF">CA260_11240</name>
</gene>
<dbReference type="InterPro" id="IPR054765">
    <property type="entry name" value="SLBB_dom"/>
</dbReference>
<keyword evidence="10" id="KW-0626">Porin</keyword>
<evidence type="ECO:0000259" key="16">
    <source>
        <dbReference type="Pfam" id="PF18412"/>
    </source>
</evidence>
<proteinExistence type="inferred from homology"/>
<evidence type="ECO:0000259" key="17">
    <source>
        <dbReference type="Pfam" id="PF22461"/>
    </source>
</evidence>
<evidence type="ECO:0000256" key="7">
    <source>
        <dbReference type="ARBA" id="ARBA00022729"/>
    </source>
</evidence>
<dbReference type="Proteomes" id="UP000248926">
    <property type="component" value="Unassembled WGS sequence"/>
</dbReference>
<evidence type="ECO:0000313" key="18">
    <source>
        <dbReference type="EMBL" id="RAO76260.1"/>
    </source>
</evidence>
<feature type="domain" description="SLBB" evidence="17">
    <location>
        <begin position="137"/>
        <end position="216"/>
    </location>
</feature>
<comment type="caution">
    <text evidence="18">The sequence shown here is derived from an EMBL/GenBank/DDBJ whole genome shotgun (WGS) entry which is preliminary data.</text>
</comment>
<dbReference type="AlphaFoldDB" id="A0A328P261"/>
<dbReference type="GO" id="GO:0015159">
    <property type="term" value="F:polysaccharide transmembrane transporter activity"/>
    <property type="evidence" value="ECO:0007669"/>
    <property type="project" value="InterPro"/>
</dbReference>
<accession>A0A328P261</accession>
<keyword evidence="8" id="KW-0625">Polysaccharide transport</keyword>
<evidence type="ECO:0000256" key="2">
    <source>
        <dbReference type="ARBA" id="ARBA00009450"/>
    </source>
</evidence>
<evidence type="ECO:0000256" key="10">
    <source>
        <dbReference type="ARBA" id="ARBA00023114"/>
    </source>
</evidence>
<dbReference type="Gene3D" id="1.20.5.70">
    <property type="match status" value="1"/>
</dbReference>
<feature type="domain" description="SLBB" evidence="17">
    <location>
        <begin position="223"/>
        <end position="310"/>
    </location>
</feature>
<dbReference type="InterPro" id="IPR040716">
    <property type="entry name" value="Wza_C"/>
</dbReference>
<dbReference type="GO" id="GO:0046930">
    <property type="term" value="C:pore complex"/>
    <property type="evidence" value="ECO:0007669"/>
    <property type="project" value="UniProtKB-KW"/>
</dbReference>
<keyword evidence="9" id="KW-0406">Ion transport</keyword>
<keyword evidence="6" id="KW-0812">Transmembrane</keyword>
<keyword evidence="5" id="KW-0762">Sugar transport</keyword>
<evidence type="ECO:0000256" key="3">
    <source>
        <dbReference type="ARBA" id="ARBA00022448"/>
    </source>
</evidence>
<sequence length="344" mass="37575">MTKEGLTEGTPTDNSQIQLLTITPQLLQQTHQNELGAAVPQALLDYRPEPYRIGPGDTLYITVWDHAELTSPAGVQQQTVANGRLVRSDGTLFYPYIGSIKVEGLTLEDLRQQLASKLAKFVERPQVDVNVVSYNSQRILLQGAFMKTDPQPITAVPLTLGQAIGTATINADQANLGDLILVRDGKDYHLDLSGTSSNTRHSPAQDIYLKPGDRIFLPYNDTKEVYVMGEVMRPQAVNFRTVASINLTQALGRVGGLNPLTANGKEVYVIRGANNFENAPAKVFQLDAHSPSAFALGDQFWMKPGDVVFVGPAGITRWNRVISQLLPSLSILSTAAYTNYSVSH</sequence>
<evidence type="ECO:0000256" key="13">
    <source>
        <dbReference type="ARBA" id="ARBA00023237"/>
    </source>
</evidence>
<keyword evidence="12" id="KW-0564">Palmitate</keyword>
<dbReference type="PANTHER" id="PTHR33619:SF3">
    <property type="entry name" value="POLYSACCHARIDE EXPORT PROTEIN GFCE-RELATED"/>
    <property type="match status" value="1"/>
</dbReference>
<keyword evidence="19" id="KW-1185">Reference proteome</keyword>
<evidence type="ECO:0000259" key="15">
    <source>
        <dbReference type="Pfam" id="PF02563"/>
    </source>
</evidence>
<evidence type="ECO:0000256" key="12">
    <source>
        <dbReference type="ARBA" id="ARBA00023139"/>
    </source>
</evidence>
<dbReference type="PANTHER" id="PTHR33619">
    <property type="entry name" value="POLYSACCHARIDE EXPORT PROTEIN GFCE-RELATED"/>
    <property type="match status" value="1"/>
</dbReference>
<keyword evidence="13" id="KW-0998">Cell outer membrane</keyword>
<dbReference type="RefSeq" id="WP_111983204.1">
    <property type="nucleotide sequence ID" value="NZ_NFZS01000002.1"/>
</dbReference>
<comment type="subcellular location">
    <subcellularLocation>
        <location evidence="1">Cell outer membrane</location>
        <topology evidence="1">Multi-pass membrane protein</topology>
    </subcellularLocation>
</comment>